<feature type="short sequence motif" description="GXGXXG" evidence="4">
    <location>
        <begin position="18"/>
        <end position="23"/>
    </location>
</feature>
<keyword evidence="1 4" id="KW-0378">Hydrolase</keyword>
<keyword evidence="2 4" id="KW-0442">Lipid degradation</keyword>
<keyword evidence="7" id="KW-1185">Reference proteome</keyword>
<evidence type="ECO:0000256" key="3">
    <source>
        <dbReference type="ARBA" id="ARBA00023098"/>
    </source>
</evidence>
<accession>A0ABV2WUI0</accession>
<comment type="caution">
    <text evidence="6">The sequence shown here is derived from an EMBL/GenBank/DDBJ whole genome shotgun (WGS) entry which is preliminary data.</text>
</comment>
<dbReference type="SUPFAM" id="SSF52151">
    <property type="entry name" value="FabD/lysophospholipase-like"/>
    <property type="match status" value="1"/>
</dbReference>
<dbReference type="InterPro" id="IPR002641">
    <property type="entry name" value="PNPLA_dom"/>
</dbReference>
<dbReference type="InterPro" id="IPR016035">
    <property type="entry name" value="Acyl_Trfase/lysoPLipase"/>
</dbReference>
<feature type="short sequence motif" description="DGA/G" evidence="4">
    <location>
        <begin position="190"/>
        <end position="192"/>
    </location>
</feature>
<name>A0ABV2WUI0_9NOCA</name>
<dbReference type="InterPro" id="IPR050301">
    <property type="entry name" value="NTE"/>
</dbReference>
<evidence type="ECO:0000256" key="1">
    <source>
        <dbReference type="ARBA" id="ARBA00022801"/>
    </source>
</evidence>
<feature type="active site" description="Proton acceptor" evidence="4">
    <location>
        <position position="190"/>
    </location>
</feature>
<protein>
    <submittedName>
        <fullName evidence="6">Patatin-like phospholipase family protein</fullName>
    </submittedName>
</protein>
<dbReference type="PROSITE" id="PS51635">
    <property type="entry name" value="PNPLA"/>
    <property type="match status" value="1"/>
</dbReference>
<evidence type="ECO:0000256" key="2">
    <source>
        <dbReference type="ARBA" id="ARBA00022963"/>
    </source>
</evidence>
<dbReference type="RefSeq" id="WP_356957556.1">
    <property type="nucleotide sequence ID" value="NZ_JBEYBD010000010.1"/>
</dbReference>
<dbReference type="Proteomes" id="UP001550628">
    <property type="component" value="Unassembled WGS sequence"/>
</dbReference>
<organism evidence="6 7">
    <name type="scientific">Nocardia rhamnosiphila</name>
    <dbReference type="NCBI Taxonomy" id="426716"/>
    <lineage>
        <taxon>Bacteria</taxon>
        <taxon>Bacillati</taxon>
        <taxon>Actinomycetota</taxon>
        <taxon>Actinomycetes</taxon>
        <taxon>Mycobacteriales</taxon>
        <taxon>Nocardiaceae</taxon>
        <taxon>Nocardia</taxon>
    </lineage>
</organism>
<keyword evidence="3 4" id="KW-0443">Lipid metabolism</keyword>
<dbReference type="PANTHER" id="PTHR14226">
    <property type="entry name" value="NEUROPATHY TARGET ESTERASE/SWISS CHEESE D.MELANOGASTER"/>
    <property type="match status" value="1"/>
</dbReference>
<evidence type="ECO:0000313" key="6">
    <source>
        <dbReference type="EMBL" id="MEU1954544.1"/>
    </source>
</evidence>
<evidence type="ECO:0000256" key="4">
    <source>
        <dbReference type="PROSITE-ProRule" id="PRU01161"/>
    </source>
</evidence>
<feature type="active site" description="Nucleophile" evidence="4">
    <location>
        <position position="51"/>
    </location>
</feature>
<dbReference type="Pfam" id="PF01734">
    <property type="entry name" value="Patatin"/>
    <property type="match status" value="1"/>
</dbReference>
<sequence length="297" mass="30492">MPDARPTATPTIALVLGGGGPVGIAWLSGLAIGLRDAGIDLALADRIIGTSAGAVVGSALASGIDIATLLTPRPRNAEPARHDYAPLLEIASLLRAVDQDRDLVLQRVGELALGAGTGDPAVHIDRIGSLVGFAEWPEHDLRIAAIDIGSGTLTAWTRDGAATLVEALASSTAVPGVFPPIEIAGRHYIDGGLRSTVNADLAVGHDVIVILEPLAHVYPRTRADRELGPAREISIRPDDIAVAAFGTDLFADTALYPAYESGVRQAAAAAAELKEFWPAAPATGRSGSDHARTAGGA</sequence>
<feature type="short sequence motif" description="GXSXG" evidence="4">
    <location>
        <begin position="49"/>
        <end position="53"/>
    </location>
</feature>
<gene>
    <name evidence="6" type="ORF">ABZ510_22090</name>
</gene>
<feature type="domain" description="PNPLA" evidence="5">
    <location>
        <begin position="14"/>
        <end position="203"/>
    </location>
</feature>
<evidence type="ECO:0000259" key="5">
    <source>
        <dbReference type="PROSITE" id="PS51635"/>
    </source>
</evidence>
<evidence type="ECO:0000313" key="7">
    <source>
        <dbReference type="Proteomes" id="UP001550628"/>
    </source>
</evidence>
<dbReference type="EMBL" id="JBEYBF010000016">
    <property type="protein sequence ID" value="MEU1954544.1"/>
    <property type="molecule type" value="Genomic_DNA"/>
</dbReference>
<reference evidence="6 7" key="1">
    <citation type="submission" date="2024-06" db="EMBL/GenBank/DDBJ databases">
        <title>The Natural Products Discovery Center: Release of the First 8490 Sequenced Strains for Exploring Actinobacteria Biosynthetic Diversity.</title>
        <authorList>
            <person name="Kalkreuter E."/>
            <person name="Kautsar S.A."/>
            <person name="Yang D."/>
            <person name="Bader C.D."/>
            <person name="Teijaro C.N."/>
            <person name="Fluegel L."/>
            <person name="Davis C.M."/>
            <person name="Simpson J.R."/>
            <person name="Lauterbach L."/>
            <person name="Steele A.D."/>
            <person name="Gui C."/>
            <person name="Meng S."/>
            <person name="Li G."/>
            <person name="Viehrig K."/>
            <person name="Ye F."/>
            <person name="Su P."/>
            <person name="Kiefer A.F."/>
            <person name="Nichols A."/>
            <person name="Cepeda A.J."/>
            <person name="Yan W."/>
            <person name="Fan B."/>
            <person name="Jiang Y."/>
            <person name="Adhikari A."/>
            <person name="Zheng C.-J."/>
            <person name="Schuster L."/>
            <person name="Cowan T.M."/>
            <person name="Smanski M.J."/>
            <person name="Chevrette M.G."/>
            <person name="De Carvalho L.P.S."/>
            <person name="Shen B."/>
        </authorList>
    </citation>
    <scope>NUCLEOTIDE SEQUENCE [LARGE SCALE GENOMIC DNA]</scope>
    <source>
        <strain evidence="6 7">NPDC019708</strain>
    </source>
</reference>
<proteinExistence type="predicted"/>
<dbReference type="PANTHER" id="PTHR14226:SF29">
    <property type="entry name" value="NEUROPATHY TARGET ESTERASE SWS"/>
    <property type="match status" value="1"/>
</dbReference>
<dbReference type="Gene3D" id="3.40.1090.10">
    <property type="entry name" value="Cytosolic phospholipase A2 catalytic domain"/>
    <property type="match status" value="2"/>
</dbReference>